<dbReference type="InterPro" id="IPR051677">
    <property type="entry name" value="AfsR-DnrI-RedD_regulator"/>
</dbReference>
<dbReference type="SUPFAM" id="SSF46894">
    <property type="entry name" value="C-terminal effector domain of the bipartite response regulators"/>
    <property type="match status" value="1"/>
</dbReference>
<organism evidence="1 2">
    <name type="scientific">Parolsenella catena</name>
    <dbReference type="NCBI Taxonomy" id="2003188"/>
    <lineage>
        <taxon>Bacteria</taxon>
        <taxon>Bacillati</taxon>
        <taxon>Actinomycetota</taxon>
        <taxon>Coriobacteriia</taxon>
        <taxon>Coriobacteriales</taxon>
        <taxon>Atopobiaceae</taxon>
        <taxon>Parolsenella</taxon>
    </lineage>
</organism>
<evidence type="ECO:0000313" key="1">
    <source>
        <dbReference type="EMBL" id="BBH50922.1"/>
    </source>
</evidence>
<proteinExistence type="predicted"/>
<sequence>MNDLLSSKLYHHVRSLLLAMNGASLEAFRELVLVQELREQPNEGPSLFSALLCRDFEMLGLIIGSPVSQRDSVSFRTASKLLAEAGMTALSEQARAMCELSEIVAGERKDIENENRVLIRWRTSGKTRLVMWGTSLLSLGYSLRGQFQHAHVRANEAMRISERLEEGDALALARMAERCALRGLGERVSLDAVNPNVTCSPDMSALDRFHALTGSEDEAAPDDMILEMRGISPRNGVMAIASRVSDADRAHGAKMAEKLPLSWKGAAPSQAHMVPARSHQRRSMPNGDTGAHLNISVLGGGVAAWKDGIRIPERNWTRRQAKMLLALLALAPGHLIQRHEAIGLLWPDSDLARGRESLYTVLSSLRSTLGQTTSDNRFVLGELGQIWLDDELVSCDVDEFERIARHVVSRKAEGSEVIALCVALEGMYNGGSYVPANDSTGRFRDRHEELARRYRDAMLAGVEAATRLRDAHQAAWFAQSAKRIG</sequence>
<name>A0A3G9K6U2_9ACTN</name>
<accession>A0A3G9K6U2</accession>
<dbReference type="KEGG" id="pcat:Pcatena_15090"/>
<evidence type="ECO:0008006" key="3">
    <source>
        <dbReference type="Google" id="ProtNLM"/>
    </source>
</evidence>
<dbReference type="GO" id="GO:0003677">
    <property type="term" value="F:DNA binding"/>
    <property type="evidence" value="ECO:0007669"/>
    <property type="project" value="InterPro"/>
</dbReference>
<protein>
    <recommendedName>
        <fullName evidence="3">Bacterial transcriptional activator domain-containing protein</fullName>
    </recommendedName>
</protein>
<dbReference type="EMBL" id="AP019367">
    <property type="protein sequence ID" value="BBH50922.1"/>
    <property type="molecule type" value="Genomic_DNA"/>
</dbReference>
<dbReference type="GO" id="GO:0006355">
    <property type="term" value="P:regulation of DNA-templated transcription"/>
    <property type="evidence" value="ECO:0007669"/>
    <property type="project" value="InterPro"/>
</dbReference>
<dbReference type="InterPro" id="IPR016032">
    <property type="entry name" value="Sig_transdc_resp-reg_C-effctor"/>
</dbReference>
<dbReference type="InterPro" id="IPR036388">
    <property type="entry name" value="WH-like_DNA-bd_sf"/>
</dbReference>
<evidence type="ECO:0000313" key="2">
    <source>
        <dbReference type="Proteomes" id="UP000273154"/>
    </source>
</evidence>
<keyword evidence="2" id="KW-1185">Reference proteome</keyword>
<dbReference type="Gene3D" id="1.10.10.10">
    <property type="entry name" value="Winged helix-like DNA-binding domain superfamily/Winged helix DNA-binding domain"/>
    <property type="match status" value="1"/>
</dbReference>
<dbReference type="AlphaFoldDB" id="A0A3G9K6U2"/>
<dbReference type="PANTHER" id="PTHR35807">
    <property type="entry name" value="TRANSCRIPTIONAL REGULATOR REDD-RELATED"/>
    <property type="match status" value="1"/>
</dbReference>
<reference evidence="2" key="1">
    <citation type="submission" date="2018-11" db="EMBL/GenBank/DDBJ databases">
        <title>Comparative genomics of Parolsenella catena and Libanicoccus massiliensis: Reclassification of Libanicoccus massiliensis as Parolsenella massiliensis comb. nov.</title>
        <authorList>
            <person name="Sakamoto M."/>
            <person name="Ikeyama N."/>
            <person name="Murakami T."/>
            <person name="Mori H."/>
            <person name="Yuki M."/>
            <person name="Ohkuma M."/>
        </authorList>
    </citation>
    <scope>NUCLEOTIDE SEQUENCE [LARGE SCALE GENOMIC DNA]</scope>
    <source>
        <strain evidence="2">JCM 31932</strain>
    </source>
</reference>
<gene>
    <name evidence="1" type="ORF">Pcatena_15090</name>
</gene>
<dbReference type="Proteomes" id="UP000273154">
    <property type="component" value="Chromosome"/>
</dbReference>